<sequence>MPLNLQKNLPAIELLKKENIFVMDSLRASEQDIRPLRMVVLNLMPLKITTETDFIRLLSNSPLQIELDFLKISCHTPKNTPIEHMEEFYKDFETIANDYYDGMIITGAPVELMEYEDVNYWNEVTQIFNWAHTHVTSTLYICWAAQAGLYHFHGVPKYELPAKMFGVFKHTLNDASNPIFRGFDDEFFVPHSRHTEIRKEDILNVPELTLLSESSESGVYMVMARGGREFFITGHSEYSPNTLNEEYLRDVAKGMDIEVPRNYYRNDDPAQGPLVRWRGHANLLFTNWLNYFVYQETPYNIEDIKNLGNL</sequence>
<protein>
    <recommendedName>
        <fullName evidence="6">Homoserine O-acetyltransferase</fullName>
        <shortName evidence="6">HAT</shortName>
        <ecNumber evidence="6">2.3.1.31</ecNumber>
    </recommendedName>
    <alternativeName>
        <fullName evidence="6">Homoserine transacetylase</fullName>
        <shortName evidence="6">HTA</shortName>
    </alternativeName>
</protein>
<evidence type="ECO:0000313" key="8">
    <source>
        <dbReference type="EMBL" id="SKB88213.1"/>
    </source>
</evidence>
<dbReference type="InterPro" id="IPR033752">
    <property type="entry name" value="MetA_family"/>
</dbReference>
<feature type="active site" description="Acyl-thioester intermediate" evidence="6 7">
    <location>
        <position position="142"/>
    </location>
</feature>
<evidence type="ECO:0000256" key="1">
    <source>
        <dbReference type="ARBA" id="ARBA00004496"/>
    </source>
</evidence>
<dbReference type="Pfam" id="PF04204">
    <property type="entry name" value="HTS"/>
    <property type="match status" value="1"/>
</dbReference>
<dbReference type="EC" id="2.3.1.31" evidence="6"/>
<dbReference type="FunFam" id="3.40.50.880:FF:000004">
    <property type="entry name" value="Homoserine O-succinyltransferase"/>
    <property type="match status" value="1"/>
</dbReference>
<dbReference type="HAMAP" id="MF_00295">
    <property type="entry name" value="MetA_acyltransf"/>
    <property type="match status" value="1"/>
</dbReference>
<keyword evidence="2 6" id="KW-0963">Cytoplasm</keyword>
<evidence type="ECO:0000256" key="2">
    <source>
        <dbReference type="ARBA" id="ARBA00022490"/>
    </source>
</evidence>
<comment type="similarity">
    <text evidence="6">Belongs to the MetA family.</text>
</comment>
<dbReference type="InterPro" id="IPR029062">
    <property type="entry name" value="Class_I_gatase-like"/>
</dbReference>
<comment type="catalytic activity">
    <reaction evidence="6">
        <text>L-homoserine + acetyl-CoA = O-acetyl-L-homoserine + CoA</text>
        <dbReference type="Rhea" id="RHEA:13701"/>
        <dbReference type="ChEBI" id="CHEBI:57287"/>
        <dbReference type="ChEBI" id="CHEBI:57288"/>
        <dbReference type="ChEBI" id="CHEBI:57476"/>
        <dbReference type="ChEBI" id="CHEBI:57716"/>
        <dbReference type="EC" id="2.3.1.31"/>
    </reaction>
</comment>
<organism evidence="8 9">
    <name type="scientific">Parabacteroides chartae</name>
    <dbReference type="NCBI Taxonomy" id="1037355"/>
    <lineage>
        <taxon>Bacteria</taxon>
        <taxon>Pseudomonadati</taxon>
        <taxon>Bacteroidota</taxon>
        <taxon>Bacteroidia</taxon>
        <taxon>Bacteroidales</taxon>
        <taxon>Tannerellaceae</taxon>
        <taxon>Parabacteroides</taxon>
    </lineage>
</organism>
<comment type="pathway">
    <text evidence="6">Amino-acid biosynthesis; L-methionine biosynthesis via de novo pathway; O-acetyl-L-homoserine from L-homoserine: step 1/1.</text>
</comment>
<keyword evidence="9" id="KW-1185">Reference proteome</keyword>
<dbReference type="GO" id="GO:0008899">
    <property type="term" value="F:homoserine O-succinyltransferase activity"/>
    <property type="evidence" value="ECO:0007669"/>
    <property type="project" value="UniProtKB-UniRule"/>
</dbReference>
<dbReference type="Proteomes" id="UP000190852">
    <property type="component" value="Unassembled WGS sequence"/>
</dbReference>
<feature type="active site" evidence="6">
    <location>
        <position position="237"/>
    </location>
</feature>
<feature type="site" description="Important for substrate specificity" evidence="6">
    <location>
        <position position="192"/>
    </location>
</feature>
<dbReference type="GO" id="GO:0019281">
    <property type="term" value="P:L-methionine biosynthetic process from homoserine via O-succinyl-L-homoserine and cystathionine"/>
    <property type="evidence" value="ECO:0007669"/>
    <property type="project" value="InterPro"/>
</dbReference>
<feature type="active site" description="Proton acceptor" evidence="6">
    <location>
        <position position="235"/>
    </location>
</feature>
<dbReference type="CDD" id="cd03131">
    <property type="entry name" value="GATase1_HTS"/>
    <property type="match status" value="1"/>
</dbReference>
<dbReference type="GO" id="GO:0005737">
    <property type="term" value="C:cytoplasm"/>
    <property type="evidence" value="ECO:0007669"/>
    <property type="project" value="UniProtKB-SubCell"/>
</dbReference>
<dbReference type="PANTHER" id="PTHR20919:SF0">
    <property type="entry name" value="HOMOSERINE O-SUCCINYLTRANSFERASE"/>
    <property type="match status" value="1"/>
</dbReference>
<dbReference type="AlphaFoldDB" id="A0A1T5EW99"/>
<accession>A0A1T5EW99</accession>
<evidence type="ECO:0000256" key="4">
    <source>
        <dbReference type="ARBA" id="ARBA00022679"/>
    </source>
</evidence>
<keyword evidence="6" id="KW-0486">Methionine biosynthesis</keyword>
<gene>
    <name evidence="6" type="primary">metAA</name>
    <name evidence="8" type="ORF">SAMN05660349_03190</name>
</gene>
<evidence type="ECO:0000313" key="9">
    <source>
        <dbReference type="Proteomes" id="UP000190852"/>
    </source>
</evidence>
<keyword evidence="3 6" id="KW-0028">Amino-acid biosynthesis</keyword>
<dbReference type="NCBIfam" id="TIGR01001">
    <property type="entry name" value="metA"/>
    <property type="match status" value="1"/>
</dbReference>
<dbReference type="PANTHER" id="PTHR20919">
    <property type="entry name" value="HOMOSERINE O-SUCCINYLTRANSFERASE"/>
    <property type="match status" value="1"/>
</dbReference>
<dbReference type="PIRSF" id="PIRSF000450">
    <property type="entry name" value="H_ser_succinyltr"/>
    <property type="match status" value="1"/>
</dbReference>
<proteinExistence type="inferred from homology"/>
<feature type="binding site" evidence="6">
    <location>
        <position position="192"/>
    </location>
    <ligand>
        <name>substrate</name>
    </ligand>
</feature>
<dbReference type="GO" id="GO:0004414">
    <property type="term" value="F:homoserine O-acetyltransferase activity"/>
    <property type="evidence" value="ECO:0007669"/>
    <property type="project" value="UniProtKB-EC"/>
</dbReference>
<reference evidence="9" key="1">
    <citation type="submission" date="2017-02" db="EMBL/GenBank/DDBJ databases">
        <authorList>
            <person name="Varghese N."/>
            <person name="Submissions S."/>
        </authorList>
    </citation>
    <scope>NUCLEOTIDE SEQUENCE [LARGE SCALE GENOMIC DNA]</scope>
    <source>
        <strain evidence="9">DSM 24967</strain>
    </source>
</reference>
<dbReference type="UniPathway" id="UPA00051">
    <property type="reaction ID" value="UER00074"/>
</dbReference>
<feature type="binding site" evidence="6">
    <location>
        <position position="249"/>
    </location>
    <ligand>
        <name>substrate</name>
    </ligand>
</feature>
<keyword evidence="4 6" id="KW-0808">Transferase</keyword>
<dbReference type="SUPFAM" id="SSF52317">
    <property type="entry name" value="Class I glutamine amidotransferase-like"/>
    <property type="match status" value="1"/>
</dbReference>
<comment type="caution">
    <text evidence="6">Lacks conserved residue(s) required for the propagation of feature annotation.</text>
</comment>
<dbReference type="RefSeq" id="WP_079684553.1">
    <property type="nucleotide sequence ID" value="NZ_FUYQ01000032.1"/>
</dbReference>
<dbReference type="EMBL" id="FUYQ01000032">
    <property type="protein sequence ID" value="SKB88213.1"/>
    <property type="molecule type" value="Genomic_DNA"/>
</dbReference>
<dbReference type="Gene3D" id="3.40.50.880">
    <property type="match status" value="1"/>
</dbReference>
<comment type="function">
    <text evidence="6">Transfers an acetyl group from acetyl-CoA to L-homoserine, forming acetyl-L-homoserine.</text>
</comment>
<dbReference type="InterPro" id="IPR005697">
    <property type="entry name" value="HST_MetA"/>
</dbReference>
<name>A0A1T5EW99_9BACT</name>
<feature type="site" description="Important for acyl-CoA specificity" evidence="6">
    <location>
        <position position="111"/>
    </location>
</feature>
<comment type="subcellular location">
    <subcellularLocation>
        <location evidence="1 6">Cytoplasm</location>
    </subcellularLocation>
</comment>
<keyword evidence="5 6" id="KW-0012">Acyltransferase</keyword>
<evidence type="ECO:0000256" key="5">
    <source>
        <dbReference type="ARBA" id="ARBA00023315"/>
    </source>
</evidence>
<evidence type="ECO:0000256" key="6">
    <source>
        <dbReference type="HAMAP-Rule" id="MF_00295"/>
    </source>
</evidence>
<evidence type="ECO:0000256" key="7">
    <source>
        <dbReference type="PIRSR" id="PIRSR000450-1"/>
    </source>
</evidence>
<feature type="binding site" evidence="6">
    <location>
        <position position="163"/>
    </location>
    <ligand>
        <name>substrate</name>
    </ligand>
</feature>
<evidence type="ECO:0000256" key="3">
    <source>
        <dbReference type="ARBA" id="ARBA00022605"/>
    </source>
</evidence>